<accession>A0ABV8T4A1</accession>
<protein>
    <recommendedName>
        <fullName evidence="3">Zorya protein ZorC EH domain-containing protein</fullName>
    </recommendedName>
</protein>
<dbReference type="EMBL" id="JBHSDU010000015">
    <property type="protein sequence ID" value="MFC4314052.1"/>
    <property type="molecule type" value="Genomic_DNA"/>
</dbReference>
<organism evidence="1 2">
    <name type="scientific">Steroidobacter flavus</name>
    <dbReference type="NCBI Taxonomy" id="1842136"/>
    <lineage>
        <taxon>Bacteria</taxon>
        <taxon>Pseudomonadati</taxon>
        <taxon>Pseudomonadota</taxon>
        <taxon>Gammaproteobacteria</taxon>
        <taxon>Steroidobacterales</taxon>
        <taxon>Steroidobacteraceae</taxon>
        <taxon>Steroidobacter</taxon>
    </lineage>
</organism>
<keyword evidence="2" id="KW-1185">Reference proteome</keyword>
<name>A0ABV8T4A1_9GAMM</name>
<evidence type="ECO:0008006" key="3">
    <source>
        <dbReference type="Google" id="ProtNLM"/>
    </source>
</evidence>
<dbReference type="RefSeq" id="WP_380604915.1">
    <property type="nucleotide sequence ID" value="NZ_JBHSDU010000015.1"/>
</dbReference>
<dbReference type="Proteomes" id="UP001595904">
    <property type="component" value="Unassembled WGS sequence"/>
</dbReference>
<sequence>MTTSPAPAQLNALLDRQRTALPSAGRNMTLQEWQQNNVAPYLRACLAFYYQYSLHPLRWDAIVLAQEVAIRYHFFLTMLESGKGGWFSNSEELKGRPLIADEVLNSADLARLLLIADWAVEHEALDPVVYAMLAKGRADRLRQMDSPNIRQLRRNKAPAAAFVGRLTQAESWLRTLEKRFPGDSLLTTPARHGRWFPKSAHEECAKAYFSCLAQVAPEAEYVAELRRYRRGPMVATAVLACDLLKRWKVDSASDVGPHTATPGSMEAIFAEYAHEQRQGQLELQTLRQQDPPNPGALWNARMIEGIERSLRFVDRLAQHPLRWRVICDGFGLAADAAETVASGQDVEKKKYLKSASFLRMKALGEEALTVNDLSPGLYASLLIHRLRFLGTEQLQDLAETHELYATLTRRWPTLFEFNDRGDAYEWYADKSFRMATKHYFDLLDKAGKTQELEVQIARVARAPHPWAAQAAQHFKLRLEAAKQATA</sequence>
<proteinExistence type="predicted"/>
<reference evidence="2" key="1">
    <citation type="journal article" date="2019" name="Int. J. Syst. Evol. Microbiol.">
        <title>The Global Catalogue of Microorganisms (GCM) 10K type strain sequencing project: providing services to taxonomists for standard genome sequencing and annotation.</title>
        <authorList>
            <consortium name="The Broad Institute Genomics Platform"/>
            <consortium name="The Broad Institute Genome Sequencing Center for Infectious Disease"/>
            <person name="Wu L."/>
            <person name="Ma J."/>
        </authorList>
    </citation>
    <scope>NUCLEOTIDE SEQUENCE [LARGE SCALE GENOMIC DNA]</scope>
    <source>
        <strain evidence="2">CGMCC 1.10759</strain>
    </source>
</reference>
<gene>
    <name evidence="1" type="ORF">ACFPN2_33570</name>
</gene>
<comment type="caution">
    <text evidence="1">The sequence shown here is derived from an EMBL/GenBank/DDBJ whole genome shotgun (WGS) entry which is preliminary data.</text>
</comment>
<evidence type="ECO:0000313" key="1">
    <source>
        <dbReference type="EMBL" id="MFC4314052.1"/>
    </source>
</evidence>
<evidence type="ECO:0000313" key="2">
    <source>
        <dbReference type="Proteomes" id="UP001595904"/>
    </source>
</evidence>